<evidence type="ECO:0000256" key="4">
    <source>
        <dbReference type="ARBA" id="ARBA00022989"/>
    </source>
</evidence>
<dbReference type="Pfam" id="PF07690">
    <property type="entry name" value="MFS_1"/>
    <property type="match status" value="1"/>
</dbReference>
<feature type="transmembrane region" description="Helical" evidence="6">
    <location>
        <begin position="280"/>
        <end position="300"/>
    </location>
</feature>
<gene>
    <name evidence="8" type="ORF">ABC974_13115</name>
</gene>
<accession>A0ABU9Y442</accession>
<dbReference type="EMBL" id="JBDIME010000010">
    <property type="protein sequence ID" value="MEN2790573.1"/>
    <property type="molecule type" value="Genomic_DNA"/>
</dbReference>
<dbReference type="SUPFAM" id="SSF103473">
    <property type="entry name" value="MFS general substrate transporter"/>
    <property type="match status" value="1"/>
</dbReference>
<reference evidence="8 9" key="1">
    <citation type="submission" date="2024-05" db="EMBL/GenBank/DDBJ databases">
        <authorList>
            <person name="Liu Q."/>
            <person name="Xin Y.-H."/>
        </authorList>
    </citation>
    <scope>NUCLEOTIDE SEQUENCE [LARGE SCALE GENOMIC DNA]</scope>
    <source>
        <strain evidence="8 9">CGMCC 1.10181</strain>
    </source>
</reference>
<evidence type="ECO:0000313" key="8">
    <source>
        <dbReference type="EMBL" id="MEN2790573.1"/>
    </source>
</evidence>
<keyword evidence="4 6" id="KW-1133">Transmembrane helix</keyword>
<evidence type="ECO:0000259" key="7">
    <source>
        <dbReference type="PROSITE" id="PS50850"/>
    </source>
</evidence>
<feature type="transmembrane region" description="Helical" evidence="6">
    <location>
        <begin position="238"/>
        <end position="260"/>
    </location>
</feature>
<sequence>MIPAPDDAPAWPPARTAWFVAIVLMLANTLAFVDRQALALLVQPIKQDLHASDTAMSLLYGLSFTLFYVGVGIPVARLADRSNRRNIIAASVFVWSLATAACGLVRSFGALFVARVGVGAGEAGFSPSAYSLLADYFPRERLASAMGVYQMGVYLGGALALLIGGLVASVLPPESSIALPVIGTVKGWHVIFLALGIPGLLLSLLVLAIREPARRGLVSDTGSVPLKAFFAHVLSRKAAYFGIGLGFAMMILVGNGTGAWIPAFFGRKFGWTIAEIGARYGLVVFFCGTTGALAGGFCASWLHRLGFPRGNLLVALIGFVALVPLTIGFPLVPLPEMALAMIGAMNFFAGFNLGGGLAALQDLTPNRMRALVSAGYMLLANLVGGTLGPTVVALITDYGFADPQRLPEAIAITCAIFSPLALVFLLIGMKGLKAAQLAEGIA</sequence>
<feature type="transmembrane region" description="Helical" evidence="6">
    <location>
        <begin position="188"/>
        <end position="209"/>
    </location>
</feature>
<comment type="caution">
    <text evidence="8">The sequence shown here is derived from an EMBL/GenBank/DDBJ whole genome shotgun (WGS) entry which is preliminary data.</text>
</comment>
<feature type="transmembrane region" description="Helical" evidence="6">
    <location>
        <begin position="338"/>
        <end position="360"/>
    </location>
</feature>
<protein>
    <submittedName>
        <fullName evidence="8">MFS transporter</fullName>
    </submittedName>
</protein>
<feature type="transmembrane region" description="Helical" evidence="6">
    <location>
        <begin position="148"/>
        <end position="168"/>
    </location>
</feature>
<keyword evidence="2" id="KW-0813">Transport</keyword>
<dbReference type="InterPro" id="IPR036259">
    <property type="entry name" value="MFS_trans_sf"/>
</dbReference>
<comment type="subcellular location">
    <subcellularLocation>
        <location evidence="1">Membrane</location>
        <topology evidence="1">Multi-pass membrane protein</topology>
    </subcellularLocation>
</comment>
<dbReference type="InterPro" id="IPR011701">
    <property type="entry name" value="MFS"/>
</dbReference>
<dbReference type="InterPro" id="IPR020846">
    <property type="entry name" value="MFS_dom"/>
</dbReference>
<dbReference type="InterPro" id="IPR044770">
    <property type="entry name" value="MFS_spinster-like"/>
</dbReference>
<feature type="domain" description="Major facilitator superfamily (MFS) profile" evidence="7">
    <location>
        <begin position="20"/>
        <end position="433"/>
    </location>
</feature>
<dbReference type="PANTHER" id="PTHR23505:SF79">
    <property type="entry name" value="PROTEIN SPINSTER"/>
    <property type="match status" value="1"/>
</dbReference>
<evidence type="ECO:0000256" key="3">
    <source>
        <dbReference type="ARBA" id="ARBA00022692"/>
    </source>
</evidence>
<feature type="transmembrane region" description="Helical" evidence="6">
    <location>
        <begin position="408"/>
        <end position="427"/>
    </location>
</feature>
<evidence type="ECO:0000256" key="2">
    <source>
        <dbReference type="ARBA" id="ARBA00022448"/>
    </source>
</evidence>
<dbReference type="RefSeq" id="WP_343888319.1">
    <property type="nucleotide sequence ID" value="NZ_BAAAEH010000008.1"/>
</dbReference>
<dbReference type="Proteomes" id="UP001419910">
    <property type="component" value="Unassembled WGS sequence"/>
</dbReference>
<evidence type="ECO:0000256" key="5">
    <source>
        <dbReference type="ARBA" id="ARBA00023136"/>
    </source>
</evidence>
<proteinExistence type="predicted"/>
<dbReference type="CDD" id="cd17328">
    <property type="entry name" value="MFS_spinster_like"/>
    <property type="match status" value="1"/>
</dbReference>
<organism evidence="8 9">
    <name type="scientific">Sphingomonas oligophenolica</name>
    <dbReference type="NCBI Taxonomy" id="301154"/>
    <lineage>
        <taxon>Bacteria</taxon>
        <taxon>Pseudomonadati</taxon>
        <taxon>Pseudomonadota</taxon>
        <taxon>Alphaproteobacteria</taxon>
        <taxon>Sphingomonadales</taxon>
        <taxon>Sphingomonadaceae</taxon>
        <taxon>Sphingomonas</taxon>
    </lineage>
</organism>
<evidence type="ECO:0000256" key="6">
    <source>
        <dbReference type="SAM" id="Phobius"/>
    </source>
</evidence>
<feature type="transmembrane region" description="Helical" evidence="6">
    <location>
        <begin position="372"/>
        <end position="396"/>
    </location>
</feature>
<keyword evidence="5 6" id="KW-0472">Membrane</keyword>
<feature type="transmembrane region" description="Helical" evidence="6">
    <location>
        <begin position="16"/>
        <end position="33"/>
    </location>
</feature>
<name>A0ABU9Y442_9SPHN</name>
<feature type="transmembrane region" description="Helical" evidence="6">
    <location>
        <begin position="87"/>
        <end position="105"/>
    </location>
</feature>
<feature type="transmembrane region" description="Helical" evidence="6">
    <location>
        <begin position="54"/>
        <end position="75"/>
    </location>
</feature>
<keyword evidence="3 6" id="KW-0812">Transmembrane</keyword>
<evidence type="ECO:0000313" key="9">
    <source>
        <dbReference type="Proteomes" id="UP001419910"/>
    </source>
</evidence>
<dbReference type="PROSITE" id="PS50850">
    <property type="entry name" value="MFS"/>
    <property type="match status" value="1"/>
</dbReference>
<keyword evidence="9" id="KW-1185">Reference proteome</keyword>
<dbReference type="PANTHER" id="PTHR23505">
    <property type="entry name" value="SPINSTER"/>
    <property type="match status" value="1"/>
</dbReference>
<feature type="transmembrane region" description="Helical" evidence="6">
    <location>
        <begin position="312"/>
        <end position="332"/>
    </location>
</feature>
<dbReference type="Gene3D" id="1.20.1250.20">
    <property type="entry name" value="MFS general substrate transporter like domains"/>
    <property type="match status" value="2"/>
</dbReference>
<evidence type="ECO:0000256" key="1">
    <source>
        <dbReference type="ARBA" id="ARBA00004141"/>
    </source>
</evidence>